<dbReference type="AlphaFoldDB" id="A0A8T0VUG3"/>
<dbReference type="Pfam" id="PF05699">
    <property type="entry name" value="Dimer_Tnp_hAT"/>
    <property type="match status" value="1"/>
</dbReference>
<dbReference type="EMBL" id="CM029040">
    <property type="protein sequence ID" value="KAG2635119.1"/>
    <property type="molecule type" value="Genomic_DNA"/>
</dbReference>
<feature type="domain" description="DUF659" evidence="1">
    <location>
        <begin position="194"/>
        <end position="249"/>
    </location>
</feature>
<gene>
    <name evidence="3" type="ORF">PVAP13_2NG336057</name>
</gene>
<accession>A0A8T0VUG3</accession>
<evidence type="ECO:0000313" key="4">
    <source>
        <dbReference type="Proteomes" id="UP000823388"/>
    </source>
</evidence>
<dbReference type="Proteomes" id="UP000823388">
    <property type="component" value="Chromosome 2N"/>
</dbReference>
<dbReference type="InterPro" id="IPR012337">
    <property type="entry name" value="RNaseH-like_sf"/>
</dbReference>
<dbReference type="Pfam" id="PF04937">
    <property type="entry name" value="DUF659"/>
    <property type="match status" value="2"/>
</dbReference>
<evidence type="ECO:0000259" key="1">
    <source>
        <dbReference type="Pfam" id="PF04937"/>
    </source>
</evidence>
<dbReference type="PANTHER" id="PTHR32166:SF74">
    <property type="entry name" value="OS05G0256350 PROTEIN"/>
    <property type="match status" value="1"/>
</dbReference>
<evidence type="ECO:0000313" key="3">
    <source>
        <dbReference type="EMBL" id="KAG2635119.1"/>
    </source>
</evidence>
<proteinExistence type="predicted"/>
<feature type="domain" description="HAT C-terminal dimerisation" evidence="2">
    <location>
        <begin position="487"/>
        <end position="539"/>
    </location>
</feature>
<protein>
    <submittedName>
        <fullName evidence="3">Uncharacterized protein</fullName>
    </submittedName>
</protein>
<dbReference type="SUPFAM" id="SSF53098">
    <property type="entry name" value="Ribonuclease H-like"/>
    <property type="match status" value="1"/>
</dbReference>
<keyword evidence="4" id="KW-1185">Reference proteome</keyword>
<dbReference type="GO" id="GO:0046983">
    <property type="term" value="F:protein dimerization activity"/>
    <property type="evidence" value="ECO:0007669"/>
    <property type="project" value="InterPro"/>
</dbReference>
<evidence type="ECO:0000259" key="2">
    <source>
        <dbReference type="Pfam" id="PF05699"/>
    </source>
</evidence>
<feature type="domain" description="DUF659" evidence="1">
    <location>
        <begin position="250"/>
        <end position="324"/>
    </location>
</feature>
<dbReference type="InterPro" id="IPR007021">
    <property type="entry name" value="DUF659"/>
</dbReference>
<organism evidence="3 4">
    <name type="scientific">Panicum virgatum</name>
    <name type="common">Blackwell switchgrass</name>
    <dbReference type="NCBI Taxonomy" id="38727"/>
    <lineage>
        <taxon>Eukaryota</taxon>
        <taxon>Viridiplantae</taxon>
        <taxon>Streptophyta</taxon>
        <taxon>Embryophyta</taxon>
        <taxon>Tracheophyta</taxon>
        <taxon>Spermatophyta</taxon>
        <taxon>Magnoliopsida</taxon>
        <taxon>Liliopsida</taxon>
        <taxon>Poales</taxon>
        <taxon>Poaceae</taxon>
        <taxon>PACMAD clade</taxon>
        <taxon>Panicoideae</taxon>
        <taxon>Panicodae</taxon>
        <taxon>Paniceae</taxon>
        <taxon>Panicinae</taxon>
        <taxon>Panicum</taxon>
        <taxon>Panicum sect. Hiantes</taxon>
    </lineage>
</organism>
<sequence length="610" mass="69116">MSSVASAPSTNNNSHALKRNSGDIGWDYGVLVDPNNLNVIKCNFCPTIVKTGIYRLKCHIAGIRGDVKPCPSAPDEDREKCKKEIEDSRKAKRARIQEKEEFRDAVDIEGAPDDEDTTIVIPYDTGLDEVGESTAKKSSLANTKVVFQQKVTEAIMKDRMQRLKRYIAKWVYAHDNNELLLEAAGRFGPGGRKPNQHELREKFLQLEVEDTRKMLKVQEEEWAKNGCSIMTDAWTYQKRSIMNLCLHCSLIFEYVDHCIDVVGVEKVVQVVTDNASNNMAAKDLLSVKRPNIFFSSCVTHTLNLMLEGIGKLKKFKNTIDQAKALTIFIYSHYKTLALMRKFTKKRDIVRPGKKDQLRAMSQCEEWDKFCGTSHMKKNSKARTATGTMVNPAIWNGIALCLRVFEPLIKVLRMVDSDIKPAMAFLCGNILKAKEEIKVGIGKNDKNGSLYKSIIDIIDEKMKDRLDISFFLCCSANQQIKLMLTSYVPTLQRMAIMILHLTASSSGCERNWSCFEGIHTKKKNRLTCDCLNQLVFVQYNAKMHGKKEKAKNKKMDPLVLNEATYAQGWMVDGGHDELDVELVFGLTWKLIEEACGAEEATKLRRSARLNQ</sequence>
<name>A0A8T0VUG3_PANVG</name>
<reference evidence="3" key="1">
    <citation type="submission" date="2020-05" db="EMBL/GenBank/DDBJ databases">
        <title>WGS assembly of Panicum virgatum.</title>
        <authorList>
            <person name="Lovell J.T."/>
            <person name="Jenkins J."/>
            <person name="Shu S."/>
            <person name="Juenger T.E."/>
            <person name="Schmutz J."/>
        </authorList>
    </citation>
    <scope>NUCLEOTIDE SEQUENCE</scope>
    <source>
        <strain evidence="3">AP13</strain>
    </source>
</reference>
<dbReference type="PANTHER" id="PTHR32166">
    <property type="entry name" value="OSJNBA0013A04.12 PROTEIN"/>
    <property type="match status" value="1"/>
</dbReference>
<dbReference type="InterPro" id="IPR008906">
    <property type="entry name" value="HATC_C_dom"/>
</dbReference>
<comment type="caution">
    <text evidence="3">The sequence shown here is derived from an EMBL/GenBank/DDBJ whole genome shotgun (WGS) entry which is preliminary data.</text>
</comment>